<evidence type="ECO:0000256" key="1">
    <source>
        <dbReference type="SAM" id="Phobius"/>
    </source>
</evidence>
<sequence length="202" mass="22488">MTEKAEKPLRNGKAKLQGRSVEEIATPNVYHRLNDEVIYLNPHLTRPSNKKANDNVNERGGERGFVDWRLSIGFWALINCSTASLLLAAKANASFLGIDRPAVNRVILVISGCQMSMVVQRTYFVRPAWAINDALLKLNGQAMEDAKLFYIVIAAGVVGTLLLALTVCLCCRRYRHGHSYEPAIAQLVSNPNFARPAKEFYV</sequence>
<keyword evidence="3" id="KW-1185">Reference proteome</keyword>
<accession>A0A0V1FWN1</accession>
<comment type="caution">
    <text evidence="2">The sequence shown here is derived from an EMBL/GenBank/DDBJ whole genome shotgun (WGS) entry which is preliminary data.</text>
</comment>
<evidence type="ECO:0000313" key="2">
    <source>
        <dbReference type="EMBL" id="KRY90325.1"/>
    </source>
</evidence>
<organism evidence="2 3">
    <name type="scientific">Trichinella pseudospiralis</name>
    <name type="common">Parasitic roundworm</name>
    <dbReference type="NCBI Taxonomy" id="6337"/>
    <lineage>
        <taxon>Eukaryota</taxon>
        <taxon>Metazoa</taxon>
        <taxon>Ecdysozoa</taxon>
        <taxon>Nematoda</taxon>
        <taxon>Enoplea</taxon>
        <taxon>Dorylaimia</taxon>
        <taxon>Trichinellida</taxon>
        <taxon>Trichinellidae</taxon>
        <taxon>Trichinella</taxon>
    </lineage>
</organism>
<reference evidence="2 3" key="1">
    <citation type="submission" date="2015-01" db="EMBL/GenBank/DDBJ databases">
        <title>Evolution of Trichinella species and genotypes.</title>
        <authorList>
            <person name="Korhonen P.K."/>
            <person name="Edoardo P."/>
            <person name="Giuseppe L.R."/>
            <person name="Gasser R.B."/>
        </authorList>
    </citation>
    <scope>NUCLEOTIDE SEQUENCE [LARGE SCALE GENOMIC DNA]</scope>
    <source>
        <strain evidence="2">ISS470</strain>
    </source>
</reference>
<dbReference type="AlphaFoldDB" id="A0A0V1FWN1"/>
<name>A0A0V1FWN1_TRIPS</name>
<dbReference type="EMBL" id="JYDT01000022">
    <property type="protein sequence ID" value="KRY90325.1"/>
    <property type="molecule type" value="Genomic_DNA"/>
</dbReference>
<dbReference type="Proteomes" id="UP000054995">
    <property type="component" value="Unassembled WGS sequence"/>
</dbReference>
<feature type="transmembrane region" description="Helical" evidence="1">
    <location>
        <begin position="72"/>
        <end position="90"/>
    </location>
</feature>
<dbReference type="OrthoDB" id="5920518at2759"/>
<gene>
    <name evidence="2" type="ORF">T4D_13633</name>
</gene>
<keyword evidence="1" id="KW-0472">Membrane</keyword>
<protein>
    <submittedName>
        <fullName evidence="2">Uncharacterized protein</fullName>
    </submittedName>
</protein>
<keyword evidence="1" id="KW-0812">Transmembrane</keyword>
<proteinExistence type="predicted"/>
<evidence type="ECO:0000313" key="3">
    <source>
        <dbReference type="Proteomes" id="UP000054995"/>
    </source>
</evidence>
<keyword evidence="1" id="KW-1133">Transmembrane helix</keyword>
<feature type="transmembrane region" description="Helical" evidence="1">
    <location>
        <begin position="148"/>
        <end position="171"/>
    </location>
</feature>